<keyword evidence="1" id="KW-1133">Transmembrane helix</keyword>
<reference evidence="2" key="1">
    <citation type="journal article" date="2017" name="Appl. Environ. Microbiol.">
        <title>Molecular characterization of an Endozoicomonas-like organism causing infection in king scallop Pecten maximus L.</title>
        <authorList>
            <person name="Cano I."/>
            <person name="van Aerle R."/>
            <person name="Ross S."/>
            <person name="Verner-Jeffreys D.W."/>
            <person name="Paley R.K."/>
            <person name="Rimmer G."/>
            <person name="Ryder D."/>
            <person name="Hooper P."/>
            <person name="Stone D."/>
            <person name="Feist S.W."/>
        </authorList>
    </citation>
    <scope>NUCLEOTIDE SEQUENCE</scope>
</reference>
<accession>A0A2H9T669</accession>
<keyword evidence="1" id="KW-0812">Transmembrane</keyword>
<protein>
    <recommendedName>
        <fullName evidence="3">NAD/FAD-utilizing enzyme apparently involved in cell division</fullName>
    </recommendedName>
</protein>
<feature type="transmembrane region" description="Helical" evidence="1">
    <location>
        <begin position="64"/>
        <end position="83"/>
    </location>
</feature>
<organism evidence="2">
    <name type="scientific">invertebrate metagenome</name>
    <dbReference type="NCBI Taxonomy" id="1711999"/>
    <lineage>
        <taxon>unclassified sequences</taxon>
        <taxon>metagenomes</taxon>
        <taxon>organismal metagenomes</taxon>
    </lineage>
</organism>
<sequence>MRQHHYLLPDLEAAERLSLAIESSGVDHQHIHVIHRDRTSLEQRHLNGLSVIEESDVLHCGERGLLVGVLLAIAVGFSLYEWLEGHPVVAVVVFFAVVVIVGFATWVGGMIGASSDNYRLAPYHDDILQGKAVVMVDLLPEEASSVIEMVAQDFNEAKYCGMSDSVDNPFQGGWALRKHERL</sequence>
<keyword evidence="1" id="KW-0472">Membrane</keyword>
<gene>
    <name evidence="2" type="ORF">CI610_02348</name>
</gene>
<dbReference type="AlphaFoldDB" id="A0A2H9T669"/>
<evidence type="ECO:0008006" key="3">
    <source>
        <dbReference type="Google" id="ProtNLM"/>
    </source>
</evidence>
<proteinExistence type="predicted"/>
<name>A0A2H9T669_9ZZZZ</name>
<evidence type="ECO:0000256" key="1">
    <source>
        <dbReference type="SAM" id="Phobius"/>
    </source>
</evidence>
<evidence type="ECO:0000313" key="2">
    <source>
        <dbReference type="EMBL" id="PJE78713.1"/>
    </source>
</evidence>
<feature type="transmembrane region" description="Helical" evidence="1">
    <location>
        <begin position="89"/>
        <end position="111"/>
    </location>
</feature>
<dbReference type="EMBL" id="NSIT01000138">
    <property type="protein sequence ID" value="PJE78713.1"/>
    <property type="molecule type" value="Genomic_DNA"/>
</dbReference>
<comment type="caution">
    <text evidence="2">The sequence shown here is derived from an EMBL/GenBank/DDBJ whole genome shotgun (WGS) entry which is preliminary data.</text>
</comment>